<evidence type="ECO:0000313" key="2">
    <source>
        <dbReference type="Proteomes" id="UP000814128"/>
    </source>
</evidence>
<keyword evidence="2" id="KW-1185">Reference proteome</keyword>
<comment type="caution">
    <text evidence="1">The sequence shown here is derived from an EMBL/GenBank/DDBJ whole genome shotgun (WGS) entry which is preliminary data.</text>
</comment>
<evidence type="ECO:0000313" key="1">
    <source>
        <dbReference type="EMBL" id="KAI0034326.1"/>
    </source>
</evidence>
<proteinExistence type="predicted"/>
<accession>A0ACB8QSG6</accession>
<dbReference type="Proteomes" id="UP000814128">
    <property type="component" value="Unassembled WGS sequence"/>
</dbReference>
<protein>
    <submittedName>
        <fullName evidence="1">Uncharacterized protein</fullName>
    </submittedName>
</protein>
<organism evidence="1 2">
    <name type="scientific">Vararia minispora EC-137</name>
    <dbReference type="NCBI Taxonomy" id="1314806"/>
    <lineage>
        <taxon>Eukaryota</taxon>
        <taxon>Fungi</taxon>
        <taxon>Dikarya</taxon>
        <taxon>Basidiomycota</taxon>
        <taxon>Agaricomycotina</taxon>
        <taxon>Agaricomycetes</taxon>
        <taxon>Russulales</taxon>
        <taxon>Lachnocladiaceae</taxon>
        <taxon>Vararia</taxon>
    </lineage>
</organism>
<name>A0ACB8QSG6_9AGAM</name>
<reference evidence="1" key="1">
    <citation type="submission" date="2021-02" db="EMBL/GenBank/DDBJ databases">
        <authorList>
            <consortium name="DOE Joint Genome Institute"/>
            <person name="Ahrendt S."/>
            <person name="Looney B.P."/>
            <person name="Miyauchi S."/>
            <person name="Morin E."/>
            <person name="Drula E."/>
            <person name="Courty P.E."/>
            <person name="Chicoki N."/>
            <person name="Fauchery L."/>
            <person name="Kohler A."/>
            <person name="Kuo A."/>
            <person name="Labutti K."/>
            <person name="Pangilinan J."/>
            <person name="Lipzen A."/>
            <person name="Riley R."/>
            <person name="Andreopoulos W."/>
            <person name="He G."/>
            <person name="Johnson J."/>
            <person name="Barry K.W."/>
            <person name="Grigoriev I.V."/>
            <person name="Nagy L."/>
            <person name="Hibbett D."/>
            <person name="Henrissat B."/>
            <person name="Matheny P.B."/>
            <person name="Labbe J."/>
            <person name="Martin F."/>
        </authorList>
    </citation>
    <scope>NUCLEOTIDE SEQUENCE</scope>
    <source>
        <strain evidence="1">EC-137</strain>
    </source>
</reference>
<sequence>MAIVLVLSIALAALFLTPLISISNYPLFASHPLPRKISKQLSSLWRLPLLQSVLGLENSLLTSARLGNPATLGIATEIYVVSLPRRKDRRRQMDRLARLLSLNLTYISATDAQDPTIVSIQQHVALQTLGYSPPFISDYALRNATFEWPEDFDSEGFAVAPDDDRAGAELWDDTRPHLTSRGSQSIASLPQTCTTSNNLFPPPRKSPRLFESLDLPKLACWHSHLRVIRDIARQPDDGGVAIVLEDDVDMERDIIERLQTLWGALPADWDIVYLGHCWSDEKHHPPLRIVAPPFVIANHLHTSAQHNHSTLRPSYEPKCTHAYVLSRRGARRLRAYLRFVPFAYSRAIDQALSWLVHSGRVKAFSVVPPVVVQRKVGKSDLMPGMGSEWIETLYDGVLSGR</sequence>
<dbReference type="EMBL" id="MU273502">
    <property type="protein sequence ID" value="KAI0034326.1"/>
    <property type="molecule type" value="Genomic_DNA"/>
</dbReference>
<gene>
    <name evidence="1" type="ORF">K488DRAFT_45627</name>
</gene>
<reference evidence="1" key="2">
    <citation type="journal article" date="2022" name="New Phytol.">
        <title>Evolutionary transition to the ectomycorrhizal habit in the genomes of a hyperdiverse lineage of mushroom-forming fungi.</title>
        <authorList>
            <person name="Looney B."/>
            <person name="Miyauchi S."/>
            <person name="Morin E."/>
            <person name="Drula E."/>
            <person name="Courty P.E."/>
            <person name="Kohler A."/>
            <person name="Kuo A."/>
            <person name="LaButti K."/>
            <person name="Pangilinan J."/>
            <person name="Lipzen A."/>
            <person name="Riley R."/>
            <person name="Andreopoulos W."/>
            <person name="He G."/>
            <person name="Johnson J."/>
            <person name="Nolan M."/>
            <person name="Tritt A."/>
            <person name="Barry K.W."/>
            <person name="Grigoriev I.V."/>
            <person name="Nagy L.G."/>
            <person name="Hibbett D."/>
            <person name="Henrissat B."/>
            <person name="Matheny P.B."/>
            <person name="Labbe J."/>
            <person name="Martin F.M."/>
        </authorList>
    </citation>
    <scope>NUCLEOTIDE SEQUENCE</scope>
    <source>
        <strain evidence="1">EC-137</strain>
    </source>
</reference>